<dbReference type="GO" id="GO:0102919">
    <property type="term" value="F:5,6-dimethylbenzimidazole synthase activity"/>
    <property type="evidence" value="ECO:0007669"/>
    <property type="project" value="UniProtKB-EC"/>
</dbReference>
<dbReference type="NCBIfam" id="TIGR02476">
    <property type="entry name" value="BluB"/>
    <property type="match status" value="1"/>
</dbReference>
<dbReference type="EC" id="1.13.11.79" evidence="2"/>
<sequence length="215" mass="24154">MSKSESPDFNDNFCNKLTELLEWRRDVRSFKTDPLPDGILDELLDLACLAPSVGNSQPWRYVLVESAKNRKAIRDNFEKTNTEALKGYNGERAQLYANLKLSGMDKAPVQLAVFAHEETDQGHGLGHQSMPEMLRYSAVLSVHTLWLAARAKGIGLGWVSIIDAEAVKTTLEVPEEWALVAYCCIGYPEEEKNTPELVTLGWQDRLGDCRETLIK</sequence>
<name>A0ABW5BH21_9PROT</name>
<dbReference type="InterPro" id="IPR000415">
    <property type="entry name" value="Nitroreductase-like"/>
</dbReference>
<dbReference type="EMBL" id="JBHUII010000001">
    <property type="protein sequence ID" value="MFD2204031.1"/>
    <property type="molecule type" value="Genomic_DNA"/>
</dbReference>
<dbReference type="Gene3D" id="3.40.109.10">
    <property type="entry name" value="NADH Oxidase"/>
    <property type="match status" value="1"/>
</dbReference>
<dbReference type="InterPro" id="IPR029479">
    <property type="entry name" value="Nitroreductase"/>
</dbReference>
<dbReference type="PANTHER" id="PTHR23026">
    <property type="entry name" value="NADPH NITROREDUCTASE"/>
    <property type="match status" value="1"/>
</dbReference>
<evidence type="ECO:0000313" key="3">
    <source>
        <dbReference type="Proteomes" id="UP001597294"/>
    </source>
</evidence>
<keyword evidence="2" id="KW-0560">Oxidoreductase</keyword>
<dbReference type="CDD" id="cd02145">
    <property type="entry name" value="BluB"/>
    <property type="match status" value="1"/>
</dbReference>
<feature type="domain" description="Nitroreductase" evidence="1">
    <location>
        <begin position="22"/>
        <end position="187"/>
    </location>
</feature>
<proteinExistence type="predicted"/>
<dbReference type="Proteomes" id="UP001597294">
    <property type="component" value="Unassembled WGS sequence"/>
</dbReference>
<dbReference type="PANTHER" id="PTHR23026:SF123">
    <property type="entry name" value="NAD(P)H NITROREDUCTASE RV3131-RELATED"/>
    <property type="match status" value="1"/>
</dbReference>
<dbReference type="Pfam" id="PF00881">
    <property type="entry name" value="Nitroreductase"/>
    <property type="match status" value="1"/>
</dbReference>
<protein>
    <submittedName>
        <fullName evidence="2">5,6-dimethylbenzimidazole synthase</fullName>
        <ecNumber evidence="2">1.13.11.79</ecNumber>
    </submittedName>
</protein>
<evidence type="ECO:0000313" key="2">
    <source>
        <dbReference type="EMBL" id="MFD2204031.1"/>
    </source>
</evidence>
<dbReference type="InterPro" id="IPR050627">
    <property type="entry name" value="Nitroreductase/BluB"/>
</dbReference>
<dbReference type="RefSeq" id="WP_380247176.1">
    <property type="nucleotide sequence ID" value="NZ_JBHUII010000001.1"/>
</dbReference>
<organism evidence="2 3">
    <name type="scientific">Kiloniella antarctica</name>
    <dbReference type="NCBI Taxonomy" id="1550907"/>
    <lineage>
        <taxon>Bacteria</taxon>
        <taxon>Pseudomonadati</taxon>
        <taxon>Pseudomonadota</taxon>
        <taxon>Alphaproteobacteria</taxon>
        <taxon>Rhodospirillales</taxon>
        <taxon>Kiloniellaceae</taxon>
        <taxon>Kiloniella</taxon>
    </lineage>
</organism>
<dbReference type="InterPro" id="IPR012825">
    <property type="entry name" value="BluB"/>
</dbReference>
<comment type="caution">
    <text evidence="2">The sequence shown here is derived from an EMBL/GenBank/DDBJ whole genome shotgun (WGS) entry which is preliminary data.</text>
</comment>
<dbReference type="SUPFAM" id="SSF55469">
    <property type="entry name" value="FMN-dependent nitroreductase-like"/>
    <property type="match status" value="1"/>
</dbReference>
<evidence type="ECO:0000259" key="1">
    <source>
        <dbReference type="Pfam" id="PF00881"/>
    </source>
</evidence>
<keyword evidence="3" id="KW-1185">Reference proteome</keyword>
<gene>
    <name evidence="2" type="primary">bluB</name>
    <name evidence="2" type="ORF">ACFSKO_00305</name>
</gene>
<reference evidence="3" key="1">
    <citation type="journal article" date="2019" name="Int. J. Syst. Evol. Microbiol.">
        <title>The Global Catalogue of Microorganisms (GCM) 10K type strain sequencing project: providing services to taxonomists for standard genome sequencing and annotation.</title>
        <authorList>
            <consortium name="The Broad Institute Genomics Platform"/>
            <consortium name="The Broad Institute Genome Sequencing Center for Infectious Disease"/>
            <person name="Wu L."/>
            <person name="Ma J."/>
        </authorList>
    </citation>
    <scope>NUCLEOTIDE SEQUENCE [LARGE SCALE GENOMIC DNA]</scope>
    <source>
        <strain evidence="3">CGMCC 4.7192</strain>
    </source>
</reference>
<accession>A0ABW5BH21</accession>